<evidence type="ECO:0000313" key="3">
    <source>
        <dbReference type="Proteomes" id="UP000027265"/>
    </source>
</evidence>
<accession>A0A067PGD5</accession>
<gene>
    <name evidence="2" type="ORF">JAAARDRAFT_642804</name>
</gene>
<dbReference type="InParanoid" id="A0A067PGD5"/>
<keyword evidence="3" id="KW-1185">Reference proteome</keyword>
<reference evidence="3" key="1">
    <citation type="journal article" date="2014" name="Proc. Natl. Acad. Sci. U.S.A.">
        <title>Extensive sampling of basidiomycete genomes demonstrates inadequacy of the white-rot/brown-rot paradigm for wood decay fungi.</title>
        <authorList>
            <person name="Riley R."/>
            <person name="Salamov A.A."/>
            <person name="Brown D.W."/>
            <person name="Nagy L.G."/>
            <person name="Floudas D."/>
            <person name="Held B.W."/>
            <person name="Levasseur A."/>
            <person name="Lombard V."/>
            <person name="Morin E."/>
            <person name="Otillar R."/>
            <person name="Lindquist E.A."/>
            <person name="Sun H."/>
            <person name="LaButti K.M."/>
            <person name="Schmutz J."/>
            <person name="Jabbour D."/>
            <person name="Luo H."/>
            <person name="Baker S.E."/>
            <person name="Pisabarro A.G."/>
            <person name="Walton J.D."/>
            <person name="Blanchette R.A."/>
            <person name="Henrissat B."/>
            <person name="Martin F."/>
            <person name="Cullen D."/>
            <person name="Hibbett D.S."/>
            <person name="Grigoriev I.V."/>
        </authorList>
    </citation>
    <scope>NUCLEOTIDE SEQUENCE [LARGE SCALE GENOMIC DNA]</scope>
    <source>
        <strain evidence="3">MUCL 33604</strain>
    </source>
</reference>
<evidence type="ECO:0000256" key="1">
    <source>
        <dbReference type="SAM" id="SignalP"/>
    </source>
</evidence>
<sequence>MDCAPSMSLWRLLFPWLIQSFPWNTPGQVQQVMGFASVDGDALHAQLASGRSYLWRLLLSPLKVLTTSRRLRICSHPSLSPCYPLISPMFSLGGPTSAANGLCATSSILSVIPGAGIFLSPPPSFFSSSFRGLESQLLNLPPFLVIYRGGNETRSFHSAFGP</sequence>
<feature type="signal peptide" evidence="1">
    <location>
        <begin position="1"/>
        <end position="20"/>
    </location>
</feature>
<dbReference type="EMBL" id="KL197782">
    <property type="protein sequence ID" value="KDQ49531.1"/>
    <property type="molecule type" value="Genomic_DNA"/>
</dbReference>
<proteinExistence type="predicted"/>
<dbReference type="HOGENOM" id="CLU_1635656_0_0_1"/>
<evidence type="ECO:0000313" key="2">
    <source>
        <dbReference type="EMBL" id="KDQ49531.1"/>
    </source>
</evidence>
<dbReference type="AlphaFoldDB" id="A0A067PGD5"/>
<organism evidence="2 3">
    <name type="scientific">Jaapia argillacea MUCL 33604</name>
    <dbReference type="NCBI Taxonomy" id="933084"/>
    <lineage>
        <taxon>Eukaryota</taxon>
        <taxon>Fungi</taxon>
        <taxon>Dikarya</taxon>
        <taxon>Basidiomycota</taxon>
        <taxon>Agaricomycotina</taxon>
        <taxon>Agaricomycetes</taxon>
        <taxon>Agaricomycetidae</taxon>
        <taxon>Jaapiales</taxon>
        <taxon>Jaapiaceae</taxon>
        <taxon>Jaapia</taxon>
    </lineage>
</organism>
<protein>
    <recommendedName>
        <fullName evidence="4">Secreted protein</fullName>
    </recommendedName>
</protein>
<keyword evidence="1" id="KW-0732">Signal</keyword>
<name>A0A067PGD5_9AGAM</name>
<evidence type="ECO:0008006" key="4">
    <source>
        <dbReference type="Google" id="ProtNLM"/>
    </source>
</evidence>
<dbReference type="Proteomes" id="UP000027265">
    <property type="component" value="Unassembled WGS sequence"/>
</dbReference>
<feature type="chain" id="PRO_5001646688" description="Secreted protein" evidence="1">
    <location>
        <begin position="21"/>
        <end position="162"/>
    </location>
</feature>